<accession>A0A814Q0F3</accession>
<dbReference type="AlphaFoldDB" id="A0A814Q0F3"/>
<feature type="transmembrane region" description="Helical" evidence="2">
    <location>
        <begin position="67"/>
        <end position="94"/>
    </location>
</feature>
<evidence type="ECO:0000313" key="3">
    <source>
        <dbReference type="EMBL" id="CAF1112963.1"/>
    </source>
</evidence>
<sequence>MNQDGTSRLPPPPLFTIRPPPTPPGSLFENFQTVEILNGRCVRPSLNLLNASSPESVLPNHEESINWLNIFLLILAVISVICCIIIAIFIFICLKKLRKEEKQYQNYFMSGTLSSKTHYYRRHPSQVDSCTRTSEHYKCTSNCCDDYYSHQLMPMTNISSRHPVKSNETTQSLSIDKVANGQDTPQNHQYECIPEYLLTMARHHHSPRPCHHPHKIYQQMSTSCGIPYNTFSRSYLLPQESMPTTNVSDGSQCTCSSASQPPVTSSAQAIQEESSVPLLIPAVSKESRNTEEVSSRLPLIIGWTRRNPSTTTTKRKSTERRHSFLAQLRKSSIL</sequence>
<protein>
    <submittedName>
        <fullName evidence="3">Uncharacterized protein</fullName>
    </submittedName>
</protein>
<organism evidence="3 4">
    <name type="scientific">Adineta ricciae</name>
    <name type="common">Rotifer</name>
    <dbReference type="NCBI Taxonomy" id="249248"/>
    <lineage>
        <taxon>Eukaryota</taxon>
        <taxon>Metazoa</taxon>
        <taxon>Spiralia</taxon>
        <taxon>Gnathifera</taxon>
        <taxon>Rotifera</taxon>
        <taxon>Eurotatoria</taxon>
        <taxon>Bdelloidea</taxon>
        <taxon>Adinetida</taxon>
        <taxon>Adinetidae</taxon>
        <taxon>Adineta</taxon>
    </lineage>
</organism>
<proteinExistence type="predicted"/>
<evidence type="ECO:0000256" key="1">
    <source>
        <dbReference type="SAM" id="MobiDB-lite"/>
    </source>
</evidence>
<feature type="region of interest" description="Disordered" evidence="1">
    <location>
        <begin position="242"/>
        <end position="270"/>
    </location>
</feature>
<keyword evidence="2" id="KW-1133">Transmembrane helix</keyword>
<gene>
    <name evidence="3" type="ORF">EDS130_LOCUS20622</name>
</gene>
<reference evidence="3" key="1">
    <citation type="submission" date="2021-02" db="EMBL/GenBank/DDBJ databases">
        <authorList>
            <person name="Nowell W R."/>
        </authorList>
    </citation>
    <scope>NUCLEOTIDE SEQUENCE</scope>
</reference>
<evidence type="ECO:0000256" key="2">
    <source>
        <dbReference type="SAM" id="Phobius"/>
    </source>
</evidence>
<dbReference type="Proteomes" id="UP000663852">
    <property type="component" value="Unassembled WGS sequence"/>
</dbReference>
<keyword evidence="2" id="KW-0472">Membrane</keyword>
<evidence type="ECO:0000313" key="4">
    <source>
        <dbReference type="Proteomes" id="UP000663852"/>
    </source>
</evidence>
<comment type="caution">
    <text evidence="3">The sequence shown here is derived from an EMBL/GenBank/DDBJ whole genome shotgun (WGS) entry which is preliminary data.</text>
</comment>
<dbReference type="OrthoDB" id="10054013at2759"/>
<keyword evidence="2" id="KW-0812">Transmembrane</keyword>
<name>A0A814Q0F3_ADIRI</name>
<dbReference type="EMBL" id="CAJNOJ010000102">
    <property type="protein sequence ID" value="CAF1112963.1"/>
    <property type="molecule type" value="Genomic_DNA"/>
</dbReference>